<evidence type="ECO:0000256" key="2">
    <source>
        <dbReference type="ARBA" id="ARBA00008440"/>
    </source>
</evidence>
<keyword evidence="7 10" id="KW-1133">Transmembrane helix</keyword>
<organism evidence="14 15">
    <name type="scientific">[Myrmecia] bisecta</name>
    <dbReference type="NCBI Taxonomy" id="41462"/>
    <lineage>
        <taxon>Eukaryota</taxon>
        <taxon>Viridiplantae</taxon>
        <taxon>Chlorophyta</taxon>
        <taxon>core chlorophytes</taxon>
        <taxon>Trebouxiophyceae</taxon>
        <taxon>Trebouxiales</taxon>
        <taxon>Trebouxiaceae</taxon>
        <taxon>Myrmecia</taxon>
    </lineage>
</organism>
<feature type="transmembrane region" description="Helical" evidence="10">
    <location>
        <begin position="360"/>
        <end position="379"/>
    </location>
</feature>
<evidence type="ECO:0000256" key="8">
    <source>
        <dbReference type="ARBA" id="ARBA00023065"/>
    </source>
</evidence>
<feature type="transmembrane region" description="Helical" evidence="10">
    <location>
        <begin position="101"/>
        <end position="121"/>
    </location>
</feature>
<evidence type="ECO:0000256" key="7">
    <source>
        <dbReference type="ARBA" id="ARBA00022989"/>
    </source>
</evidence>
<comment type="caution">
    <text evidence="14">The sequence shown here is derived from an EMBL/GenBank/DDBJ whole genome shotgun (WGS) entry which is preliminary data.</text>
</comment>
<feature type="transmembrane region" description="Helical" evidence="10">
    <location>
        <begin position="406"/>
        <end position="425"/>
    </location>
</feature>
<feature type="compositionally biased region" description="Polar residues" evidence="11">
    <location>
        <begin position="195"/>
        <end position="206"/>
    </location>
</feature>
<keyword evidence="5 10" id="KW-0812">Transmembrane</keyword>
<dbReference type="Proteomes" id="UP001489004">
    <property type="component" value="Unassembled WGS sequence"/>
</dbReference>
<dbReference type="Pfam" id="PF22776">
    <property type="entry name" value="K_trans_C"/>
    <property type="match status" value="1"/>
</dbReference>
<feature type="transmembrane region" description="Helical" evidence="10">
    <location>
        <begin position="58"/>
        <end position="81"/>
    </location>
</feature>
<evidence type="ECO:0000256" key="9">
    <source>
        <dbReference type="ARBA" id="ARBA00023136"/>
    </source>
</evidence>
<evidence type="ECO:0000256" key="4">
    <source>
        <dbReference type="ARBA" id="ARBA00022538"/>
    </source>
</evidence>
<feature type="transmembrane region" description="Helical" evidence="10">
    <location>
        <begin position="614"/>
        <end position="635"/>
    </location>
</feature>
<evidence type="ECO:0000256" key="1">
    <source>
        <dbReference type="ARBA" id="ARBA00004141"/>
    </source>
</evidence>
<evidence type="ECO:0000256" key="3">
    <source>
        <dbReference type="ARBA" id="ARBA00022448"/>
    </source>
</evidence>
<evidence type="ECO:0000256" key="6">
    <source>
        <dbReference type="ARBA" id="ARBA00022958"/>
    </source>
</evidence>
<feature type="region of interest" description="Disordered" evidence="11">
    <location>
        <begin position="175"/>
        <end position="213"/>
    </location>
</feature>
<dbReference type="InterPro" id="IPR053952">
    <property type="entry name" value="K_trans_C"/>
</dbReference>
<evidence type="ECO:0000313" key="15">
    <source>
        <dbReference type="Proteomes" id="UP001489004"/>
    </source>
</evidence>
<comment type="function">
    <text evidence="10">Potassium transporter.</text>
</comment>
<keyword evidence="6 10" id="KW-0630">Potassium</keyword>
<evidence type="ECO:0000313" key="14">
    <source>
        <dbReference type="EMBL" id="KAK9804738.1"/>
    </source>
</evidence>
<feature type="transmembrane region" description="Helical" evidence="10">
    <location>
        <begin position="529"/>
        <end position="549"/>
    </location>
</feature>
<comment type="subcellular location">
    <subcellularLocation>
        <location evidence="1 10">Membrane</location>
        <topology evidence="1 10">Multi-pass membrane protein</topology>
    </subcellularLocation>
</comment>
<evidence type="ECO:0000256" key="11">
    <source>
        <dbReference type="SAM" id="MobiDB-lite"/>
    </source>
</evidence>
<dbReference type="GO" id="GO:0016020">
    <property type="term" value="C:membrane"/>
    <property type="evidence" value="ECO:0007669"/>
    <property type="project" value="UniProtKB-SubCell"/>
</dbReference>
<evidence type="ECO:0000256" key="5">
    <source>
        <dbReference type="ARBA" id="ARBA00022692"/>
    </source>
</evidence>
<name>A0AAW1P3W6_9CHLO</name>
<dbReference type="AlphaFoldDB" id="A0AAW1P3W6"/>
<feature type="transmembrane region" description="Helical" evidence="10">
    <location>
        <begin position="561"/>
        <end position="582"/>
    </location>
</feature>
<keyword evidence="15" id="KW-1185">Reference proteome</keyword>
<protein>
    <recommendedName>
        <fullName evidence="10">Potassium transporter</fullName>
    </recommendedName>
</protein>
<comment type="similarity">
    <text evidence="2 10">Belongs to the HAK/KUP transporter (TC 2.A.72.3) family.</text>
</comment>
<evidence type="ECO:0000256" key="10">
    <source>
        <dbReference type="RuleBase" id="RU321113"/>
    </source>
</evidence>
<feature type="transmembrane region" description="Helical" evidence="10">
    <location>
        <begin position="328"/>
        <end position="348"/>
    </location>
</feature>
<dbReference type="PANTHER" id="PTHR30540:SF83">
    <property type="entry name" value="K+ POTASSIUM TRANSPORTER"/>
    <property type="match status" value="1"/>
</dbReference>
<dbReference type="GO" id="GO:0015079">
    <property type="term" value="F:potassium ion transmembrane transporter activity"/>
    <property type="evidence" value="ECO:0007669"/>
    <property type="project" value="UniProtKB-UniRule"/>
</dbReference>
<feature type="transmembrane region" description="Helical" evidence="10">
    <location>
        <begin position="478"/>
        <end position="508"/>
    </location>
</feature>
<feature type="transmembrane region" description="Helical" evidence="10">
    <location>
        <begin position="294"/>
        <end position="316"/>
    </location>
</feature>
<feature type="domain" description="K+ potassium transporter C-terminal" evidence="13">
    <location>
        <begin position="687"/>
        <end position="761"/>
    </location>
</feature>
<dbReference type="Pfam" id="PF02705">
    <property type="entry name" value="K_trans"/>
    <property type="match status" value="1"/>
</dbReference>
<dbReference type="InterPro" id="IPR003855">
    <property type="entry name" value="K+_transporter"/>
</dbReference>
<dbReference type="NCBIfam" id="TIGR00794">
    <property type="entry name" value="kup"/>
    <property type="match status" value="1"/>
</dbReference>
<keyword evidence="9 10" id="KW-0472">Membrane</keyword>
<dbReference type="EMBL" id="JALJOR010000017">
    <property type="protein sequence ID" value="KAK9804738.1"/>
    <property type="molecule type" value="Genomic_DNA"/>
</dbReference>
<keyword evidence="8 10" id="KW-0406">Ion transport</keyword>
<proteinExistence type="inferred from homology"/>
<accession>A0AAW1P3W6</accession>
<sequence length="1025" mass="111865">MSGTAGSVVDIARTSLSKGRAHVQRVLDRVTTKNWEGDADLPQQHGLSPKEKGYKRSVIILAFQAVGIVYGDIGTSPLYTFASVFTSVDTTEANVLGALSLILYTFTMIVVVKYALLVLYADDNKQGGTFALYSLLQRYFEGTKDSQDSHAVAAADFQLTKYSIVHGRQSMRWRRSATRTSLDGTSTARPHFQRPTRTSLDGNSTARPGPRPYRSMYQLGLSKAASSAGDALVNDHPSMQGISKGAHPTVGSLDSPMPSIAPAAPPAQDKEKPVLEGWRDQFGAQRWLQLIVRYMVVIGVGAIMGDGVLTPAISVVSAVEGLQVAIPSITRGVIVGVSIAIIASLFLVQRYGTGKIGVAFSPIVCLWFIFNSMIGIYNVCKWNPGVFRAFAPNYWFAYFLRNRNPGWRSLGGILLCITGSEALFADMGHFSRPAIQLSTLVLVYPSLMLTYLGQAAYLTKHPEDVSLAYFRALPGFTYWPMIIIATLAAIVASQALISAVFSIVFQAIGQGFFPRFHVVHTSKKIFGQVYIPFINYLLMLLTLIVVGTFRTSEHIGRAYGLAVIVDMLFTTHFLTLVMLFVWRSNALGILAFYVIYAAIEGTFLSASVEKIPTGGWFSIMMAAIYASIMLLWFWGSNHKRQFFKKRVVEVEQLLTLHPDSASPDASLEDREAQLCLVSGGARVVRVPGVALVFSEHIYGVPPVLAQQITKFPAVHEVVVFLTNRFVPVPDVLDHELLLIEQLGVSGFYHCIARYGYSQKVDQGPKFIIFVLDNVLKLLYSTLQQALVDTPTLLHRLAINDLGGVLASICAAPSSNNLAANGATGLPPNLEQKSVSLIASASAADPDAARLSPRIPSATPSINPAEAGSTAAAADAPDTVNIMVDVPDEKGSATSVRHPSLRPAGFNRVSNGPQVAVNITSAVRTFLDEVVVKLDQCESLPPAFRRIQLLAKEILVVKHAKTTATEQVVYMMGRSHPRLRSDSNPLRRYLLEFPYQLLVNNLQMDASRVFGIPDERISEHGMVYTV</sequence>
<keyword evidence="4 10" id="KW-0633">Potassium transport</keyword>
<feature type="compositionally biased region" description="Polar residues" evidence="11">
    <location>
        <begin position="178"/>
        <end position="188"/>
    </location>
</feature>
<feature type="transmembrane region" description="Helical" evidence="10">
    <location>
        <begin position="589"/>
        <end position="608"/>
    </location>
</feature>
<feature type="domain" description="K+ potassium transporter integral membrane" evidence="12">
    <location>
        <begin position="61"/>
        <end position="654"/>
    </location>
</feature>
<reference evidence="14 15" key="1">
    <citation type="journal article" date="2024" name="Nat. Commun.">
        <title>Phylogenomics reveals the evolutionary origins of lichenization in chlorophyte algae.</title>
        <authorList>
            <person name="Puginier C."/>
            <person name="Libourel C."/>
            <person name="Otte J."/>
            <person name="Skaloud P."/>
            <person name="Haon M."/>
            <person name="Grisel S."/>
            <person name="Petersen M."/>
            <person name="Berrin J.G."/>
            <person name="Delaux P.M."/>
            <person name="Dal Grande F."/>
            <person name="Keller J."/>
        </authorList>
    </citation>
    <scope>NUCLEOTIDE SEQUENCE [LARGE SCALE GENOMIC DNA]</scope>
    <source>
        <strain evidence="14 15">SAG 2043</strain>
    </source>
</reference>
<evidence type="ECO:0000259" key="13">
    <source>
        <dbReference type="Pfam" id="PF22776"/>
    </source>
</evidence>
<feature type="transmembrane region" description="Helical" evidence="10">
    <location>
        <begin position="437"/>
        <end position="458"/>
    </location>
</feature>
<keyword evidence="3" id="KW-0813">Transport</keyword>
<dbReference type="InterPro" id="IPR053951">
    <property type="entry name" value="K_trans_N"/>
</dbReference>
<evidence type="ECO:0000259" key="12">
    <source>
        <dbReference type="Pfam" id="PF02705"/>
    </source>
</evidence>
<gene>
    <name evidence="14" type="ORF">WJX72_002866</name>
</gene>
<dbReference type="PANTHER" id="PTHR30540">
    <property type="entry name" value="OSMOTIC STRESS POTASSIUM TRANSPORTER"/>
    <property type="match status" value="1"/>
</dbReference>